<dbReference type="InterPro" id="IPR018247">
    <property type="entry name" value="EF_Hand_1_Ca_BS"/>
</dbReference>
<evidence type="ECO:0000313" key="9">
    <source>
        <dbReference type="EMBL" id="KDO31851.1"/>
    </source>
</evidence>
<evidence type="ECO:0000256" key="7">
    <source>
        <dbReference type="SAM" id="MobiDB-lite"/>
    </source>
</evidence>
<keyword evidence="10" id="KW-1185">Reference proteome</keyword>
<feature type="compositionally biased region" description="Basic and acidic residues" evidence="7">
    <location>
        <begin position="122"/>
        <end position="138"/>
    </location>
</feature>
<dbReference type="STRING" id="695850.A0A067CZA7"/>
<feature type="domain" description="EF-hand" evidence="8">
    <location>
        <begin position="236"/>
        <end position="271"/>
    </location>
</feature>
<dbReference type="RefSeq" id="XP_012197730.1">
    <property type="nucleotide sequence ID" value="XM_012342340.1"/>
</dbReference>
<evidence type="ECO:0000256" key="5">
    <source>
        <dbReference type="ARBA" id="ARBA00022837"/>
    </source>
</evidence>
<dbReference type="EMBL" id="KK583197">
    <property type="protein sequence ID" value="KDO31851.1"/>
    <property type="molecule type" value="Genomic_DNA"/>
</dbReference>
<accession>A0A067CZA7</accession>
<feature type="domain" description="EF-hand" evidence="8">
    <location>
        <begin position="519"/>
        <end position="554"/>
    </location>
</feature>
<dbReference type="SUPFAM" id="SSF47473">
    <property type="entry name" value="EF-hand"/>
    <property type="match status" value="2"/>
</dbReference>
<gene>
    <name evidence="9" type="ORF">SPRG_03771</name>
</gene>
<dbReference type="SMART" id="SM00054">
    <property type="entry name" value="EFh"/>
    <property type="match status" value="5"/>
</dbReference>
<comment type="similarity">
    <text evidence="1">Belongs to the recoverin family.</text>
</comment>
<evidence type="ECO:0000313" key="10">
    <source>
        <dbReference type="Proteomes" id="UP000030745"/>
    </source>
</evidence>
<dbReference type="InterPro" id="IPR002048">
    <property type="entry name" value="EF_hand_dom"/>
</dbReference>
<dbReference type="Pfam" id="PF13499">
    <property type="entry name" value="EF-hand_7"/>
    <property type="match status" value="2"/>
</dbReference>
<dbReference type="Pfam" id="PF13202">
    <property type="entry name" value="EF-hand_5"/>
    <property type="match status" value="1"/>
</dbReference>
<dbReference type="PANTHER" id="PTHR23055:SF178">
    <property type="entry name" value="NEUROCALCIN HOMOLOG"/>
    <property type="match status" value="1"/>
</dbReference>
<evidence type="ECO:0000256" key="2">
    <source>
        <dbReference type="ARBA" id="ARBA00022707"/>
    </source>
</evidence>
<evidence type="ECO:0000256" key="1">
    <source>
        <dbReference type="ARBA" id="ARBA00006049"/>
    </source>
</evidence>
<dbReference type="OMA" id="DECCARF"/>
<dbReference type="PROSITE" id="PS00018">
    <property type="entry name" value="EF_HAND_1"/>
    <property type="match status" value="5"/>
</dbReference>
<evidence type="ECO:0000259" key="8">
    <source>
        <dbReference type="PROSITE" id="PS50222"/>
    </source>
</evidence>
<keyword evidence="6" id="KW-0449">Lipoprotein</keyword>
<keyword evidence="2" id="KW-0519">Myristate</keyword>
<dbReference type="PANTHER" id="PTHR23055">
    <property type="entry name" value="CALCIUM BINDING PROTEINS"/>
    <property type="match status" value="1"/>
</dbReference>
<dbReference type="KEGG" id="spar:SPRG_03771"/>
<dbReference type="PROSITE" id="PS50222">
    <property type="entry name" value="EF_HAND_2"/>
    <property type="match status" value="4"/>
</dbReference>
<feature type="region of interest" description="Disordered" evidence="7">
    <location>
        <begin position="56"/>
        <end position="91"/>
    </location>
</feature>
<dbReference type="Proteomes" id="UP000030745">
    <property type="component" value="Unassembled WGS sequence"/>
</dbReference>
<protein>
    <recommendedName>
        <fullName evidence="8">EF-hand domain-containing protein</fullName>
    </recommendedName>
</protein>
<dbReference type="CDD" id="cd00051">
    <property type="entry name" value="EFh"/>
    <property type="match status" value="3"/>
</dbReference>
<organism evidence="9 10">
    <name type="scientific">Saprolegnia parasitica (strain CBS 223.65)</name>
    <dbReference type="NCBI Taxonomy" id="695850"/>
    <lineage>
        <taxon>Eukaryota</taxon>
        <taxon>Sar</taxon>
        <taxon>Stramenopiles</taxon>
        <taxon>Oomycota</taxon>
        <taxon>Saprolegniomycetes</taxon>
        <taxon>Saprolegniales</taxon>
        <taxon>Saprolegniaceae</taxon>
        <taxon>Saprolegnia</taxon>
    </lineage>
</organism>
<name>A0A067CZA7_SAPPC</name>
<dbReference type="PRINTS" id="PR00450">
    <property type="entry name" value="RECOVERIN"/>
</dbReference>
<keyword evidence="3" id="KW-0479">Metal-binding</keyword>
<evidence type="ECO:0000256" key="3">
    <source>
        <dbReference type="ARBA" id="ARBA00022723"/>
    </source>
</evidence>
<feature type="domain" description="EF-hand" evidence="8">
    <location>
        <begin position="272"/>
        <end position="307"/>
    </location>
</feature>
<dbReference type="GO" id="GO:0005509">
    <property type="term" value="F:calcium ion binding"/>
    <property type="evidence" value="ECO:0007669"/>
    <property type="project" value="InterPro"/>
</dbReference>
<evidence type="ECO:0000256" key="6">
    <source>
        <dbReference type="ARBA" id="ARBA00023288"/>
    </source>
</evidence>
<keyword evidence="5" id="KW-0106">Calcium</keyword>
<dbReference type="OrthoDB" id="191686at2759"/>
<feature type="region of interest" description="Disordered" evidence="7">
    <location>
        <begin position="122"/>
        <end position="146"/>
    </location>
</feature>
<dbReference type="InterPro" id="IPR011992">
    <property type="entry name" value="EF-hand-dom_pair"/>
</dbReference>
<dbReference type="GeneID" id="24126254"/>
<dbReference type="InterPro" id="IPR028846">
    <property type="entry name" value="Recoverin"/>
</dbReference>
<reference evidence="9 10" key="1">
    <citation type="journal article" date="2013" name="PLoS Genet.">
        <title>Distinctive expansion of potential virulence genes in the genome of the oomycete fish pathogen Saprolegnia parasitica.</title>
        <authorList>
            <person name="Jiang R.H."/>
            <person name="de Bruijn I."/>
            <person name="Haas B.J."/>
            <person name="Belmonte R."/>
            <person name="Lobach L."/>
            <person name="Christie J."/>
            <person name="van den Ackerveken G."/>
            <person name="Bottin A."/>
            <person name="Bulone V."/>
            <person name="Diaz-Moreno S.M."/>
            <person name="Dumas B."/>
            <person name="Fan L."/>
            <person name="Gaulin E."/>
            <person name="Govers F."/>
            <person name="Grenville-Briggs L.J."/>
            <person name="Horner N.R."/>
            <person name="Levin J.Z."/>
            <person name="Mammella M."/>
            <person name="Meijer H.J."/>
            <person name="Morris P."/>
            <person name="Nusbaum C."/>
            <person name="Oome S."/>
            <person name="Phillips A.J."/>
            <person name="van Rooyen D."/>
            <person name="Rzeszutek E."/>
            <person name="Saraiva M."/>
            <person name="Secombes C.J."/>
            <person name="Seidl M.F."/>
            <person name="Snel B."/>
            <person name="Stassen J.H."/>
            <person name="Sykes S."/>
            <person name="Tripathy S."/>
            <person name="van den Berg H."/>
            <person name="Vega-Arreguin J.C."/>
            <person name="Wawra S."/>
            <person name="Young S.K."/>
            <person name="Zeng Q."/>
            <person name="Dieguez-Uribeondo J."/>
            <person name="Russ C."/>
            <person name="Tyler B.M."/>
            <person name="van West P."/>
        </authorList>
    </citation>
    <scope>NUCLEOTIDE SEQUENCE [LARGE SCALE GENOMIC DNA]</scope>
    <source>
        <strain evidence="9 10">CBS 223.65</strain>
    </source>
</reference>
<dbReference type="Gene3D" id="1.10.238.10">
    <property type="entry name" value="EF-hand"/>
    <property type="match status" value="2"/>
</dbReference>
<sequence>MPPPPTYSSAELASLFHSVAKHVEDLNRRDAVLVRVSAPSDAQIASWIAHAESFQPSKHPVSVATPSPTTEAPGSPTERSPPRGSRRARGSQFTLVAGKQRAISVAELSMVKAVMRHRSLELAHAKRRNDKEGDEKQKSAPRHRRKAVVASHVSMAKASATAGKQALISELIHATSFTMQDIFQMSCQFKELAMANGTITSDNFSTIIGSHLGKLVSGVNLVSEQGVSSIGETISSSASLISRLYHVFDKDGNGTIDFREFIIGLNSLVQGSLEQKLDALFVVYDKDGSGTISVSELVLILNGGQEKMSQLAVYMDNYFATVDTNGDNVITEDEFLAATSVEPLVLDALTKSLAFSRQTGYQVRQSLRCFCDRAKLDWAAMLSMLEDVNDSTRIEVEAKHLRRRLSTGTSGYVAPPAPLRVDQFEHMLASYFHDQLPEDAALLHELSTAYAPTEAHGKLNAREFLGDVAGYLWSLLLNSGHDECCARFYFRFYDYDSDGCITREELSSVVCASFGAMGQDLLDTMKLLQEIDTNGDGELSKEEYLEAAKRIPILLASIYICI</sequence>
<feature type="domain" description="EF-hand" evidence="8">
    <location>
        <begin position="310"/>
        <end position="345"/>
    </location>
</feature>
<dbReference type="AlphaFoldDB" id="A0A067CZA7"/>
<evidence type="ECO:0000256" key="4">
    <source>
        <dbReference type="ARBA" id="ARBA00022737"/>
    </source>
</evidence>
<proteinExistence type="inferred from homology"/>
<dbReference type="VEuPathDB" id="FungiDB:SPRG_03771"/>
<keyword evidence="4" id="KW-0677">Repeat</keyword>